<feature type="domain" description="EF-hand" evidence="12">
    <location>
        <begin position="400"/>
        <end position="433"/>
    </location>
</feature>
<evidence type="ECO:0000256" key="6">
    <source>
        <dbReference type="ARBA" id="ARBA00022777"/>
    </source>
</evidence>
<feature type="domain" description="Protein kinase" evidence="11">
    <location>
        <begin position="66"/>
        <end position="318"/>
    </location>
</feature>
<keyword evidence="2" id="KW-0723">Serine/threonine-protein kinase</keyword>
<dbReference type="Gene3D" id="1.10.510.10">
    <property type="entry name" value="Transferase(Phosphotransferase) domain 1"/>
    <property type="match status" value="1"/>
</dbReference>
<evidence type="ECO:0000256" key="5">
    <source>
        <dbReference type="ARBA" id="ARBA00022741"/>
    </source>
</evidence>
<keyword evidence="4" id="KW-0677">Repeat</keyword>
<evidence type="ECO:0000256" key="1">
    <source>
        <dbReference type="ARBA" id="ARBA00001946"/>
    </source>
</evidence>
<evidence type="ECO:0000256" key="10">
    <source>
        <dbReference type="SAM" id="MobiDB-lite"/>
    </source>
</evidence>
<feature type="compositionally biased region" description="Basic residues" evidence="10">
    <location>
        <begin position="18"/>
        <end position="28"/>
    </location>
</feature>
<evidence type="ECO:0000313" key="14">
    <source>
        <dbReference type="Proteomes" id="UP001162131"/>
    </source>
</evidence>
<feature type="compositionally biased region" description="Basic and acidic residues" evidence="10">
    <location>
        <begin position="1"/>
        <end position="17"/>
    </location>
</feature>
<organism evidence="13 14">
    <name type="scientific">Blepharisma stoltei</name>
    <dbReference type="NCBI Taxonomy" id="1481888"/>
    <lineage>
        <taxon>Eukaryota</taxon>
        <taxon>Sar</taxon>
        <taxon>Alveolata</taxon>
        <taxon>Ciliophora</taxon>
        <taxon>Postciliodesmatophora</taxon>
        <taxon>Heterotrichea</taxon>
        <taxon>Heterotrichida</taxon>
        <taxon>Blepharismidae</taxon>
        <taxon>Blepharisma</taxon>
    </lineage>
</organism>
<evidence type="ECO:0000313" key="13">
    <source>
        <dbReference type="EMBL" id="CAG9329287.1"/>
    </source>
</evidence>
<dbReference type="Proteomes" id="UP001162131">
    <property type="component" value="Unassembled WGS sequence"/>
</dbReference>
<dbReference type="Gene3D" id="3.30.200.20">
    <property type="entry name" value="Phosphorylase Kinase, domain 1"/>
    <property type="match status" value="1"/>
</dbReference>
<comment type="similarity">
    <text evidence="9">Belongs to the protein kinase superfamily. Ser/Thr protein kinase family. CDPK subfamily.</text>
</comment>
<dbReference type="InterPro" id="IPR002048">
    <property type="entry name" value="EF_hand_dom"/>
</dbReference>
<dbReference type="InterPro" id="IPR050205">
    <property type="entry name" value="CDPK_Ser/Thr_kinases"/>
</dbReference>
<feature type="domain" description="EF-hand" evidence="12">
    <location>
        <begin position="470"/>
        <end position="501"/>
    </location>
</feature>
<keyword evidence="8" id="KW-0067">ATP-binding</keyword>
<evidence type="ECO:0000259" key="11">
    <source>
        <dbReference type="PROSITE" id="PS50011"/>
    </source>
</evidence>
<evidence type="ECO:0000256" key="3">
    <source>
        <dbReference type="ARBA" id="ARBA00022679"/>
    </source>
</evidence>
<keyword evidence="6" id="KW-0418">Kinase</keyword>
<dbReference type="PANTHER" id="PTHR24349">
    <property type="entry name" value="SERINE/THREONINE-PROTEIN KINASE"/>
    <property type="match status" value="1"/>
</dbReference>
<dbReference type="PROSITE" id="PS00018">
    <property type="entry name" value="EF_HAND_1"/>
    <property type="match status" value="4"/>
</dbReference>
<feature type="domain" description="EF-hand" evidence="12">
    <location>
        <begin position="363"/>
        <end position="398"/>
    </location>
</feature>
<dbReference type="Pfam" id="PF13499">
    <property type="entry name" value="EF-hand_7"/>
    <property type="match status" value="2"/>
</dbReference>
<dbReference type="InterPro" id="IPR011009">
    <property type="entry name" value="Kinase-like_dom_sf"/>
</dbReference>
<sequence length="502" mass="57664">MGCCDSRQEDPKADNSPKKGKLKRKRFTKNYTKNSKNKSQDDELSRKATAQTHVLKIDPSWVRENFSVIKKFQETQFGDSKLAVDKRFNCQRIIKEINKTIINPKAKDSDWNELNIILELDHPGIEKVYDIMITNDKIYFVLEYLKGDSLFTRILDHGINEQQASNYIGEILKIMQFYHSKGIVHKSIRPENIVFESKSRDALLKLKDFGESSRIFDSPYRLEFFHYMSPEMLKGDYSHAASDIWSLGVILFVMMTGKHPFPSDTPAILTQKINKGLLLSDSFFSIYSNDLKDFLTKILTIEHSRRITASEALKHPWIINNDKHNSLPGESKQAAIQLTKFHVQSMIEKAIFSYVVKQFSNFSEEKEYIKIFKSLDTNNDGSIGKEELIEGCKILSIENSSEIEKIISACDIDGDGKIEFTEFIVAATNWNTSEQIEKLRKAFKSFDKSGDGQLSVGELKVAVPGFENSQWDKFFEKADISNDGKISFEEFQRILLKESKVN</sequence>
<dbReference type="SUPFAM" id="SSF47473">
    <property type="entry name" value="EF-hand"/>
    <property type="match status" value="1"/>
</dbReference>
<evidence type="ECO:0000259" key="12">
    <source>
        <dbReference type="PROSITE" id="PS50222"/>
    </source>
</evidence>
<dbReference type="EMBL" id="CAJZBQ010000047">
    <property type="protein sequence ID" value="CAG9329287.1"/>
    <property type="molecule type" value="Genomic_DNA"/>
</dbReference>
<keyword evidence="5" id="KW-0547">Nucleotide-binding</keyword>
<accession>A0AAU9JXM7</accession>
<evidence type="ECO:0000256" key="8">
    <source>
        <dbReference type="ARBA" id="ARBA00022840"/>
    </source>
</evidence>
<feature type="region of interest" description="Disordered" evidence="10">
    <location>
        <begin position="1"/>
        <end position="46"/>
    </location>
</feature>
<gene>
    <name evidence="13" type="ORF">BSTOLATCC_MIC48111</name>
</gene>
<dbReference type="FunFam" id="1.10.238.10:FF:000003">
    <property type="entry name" value="Calmodulin A"/>
    <property type="match status" value="1"/>
</dbReference>
<dbReference type="PROSITE" id="PS50222">
    <property type="entry name" value="EF_HAND_2"/>
    <property type="match status" value="4"/>
</dbReference>
<dbReference type="PROSITE" id="PS50011">
    <property type="entry name" value="PROTEIN_KINASE_DOM"/>
    <property type="match status" value="1"/>
</dbReference>
<keyword evidence="7" id="KW-0106">Calcium</keyword>
<evidence type="ECO:0000256" key="7">
    <source>
        <dbReference type="ARBA" id="ARBA00022837"/>
    </source>
</evidence>
<proteinExistence type="inferred from homology"/>
<dbReference type="Gene3D" id="1.10.238.10">
    <property type="entry name" value="EF-hand"/>
    <property type="match status" value="1"/>
</dbReference>
<dbReference type="InterPro" id="IPR018247">
    <property type="entry name" value="EF_Hand_1_Ca_BS"/>
</dbReference>
<comment type="cofactor">
    <cofactor evidence="1">
        <name>Mg(2+)</name>
        <dbReference type="ChEBI" id="CHEBI:18420"/>
    </cofactor>
</comment>
<dbReference type="GO" id="GO:0004674">
    <property type="term" value="F:protein serine/threonine kinase activity"/>
    <property type="evidence" value="ECO:0007669"/>
    <property type="project" value="UniProtKB-KW"/>
</dbReference>
<reference evidence="13" key="1">
    <citation type="submission" date="2021-09" db="EMBL/GenBank/DDBJ databases">
        <authorList>
            <consortium name="AG Swart"/>
            <person name="Singh M."/>
            <person name="Singh A."/>
            <person name="Seah K."/>
            <person name="Emmerich C."/>
        </authorList>
    </citation>
    <scope>NUCLEOTIDE SEQUENCE</scope>
    <source>
        <strain evidence="13">ATCC30299</strain>
    </source>
</reference>
<evidence type="ECO:0008006" key="15">
    <source>
        <dbReference type="Google" id="ProtNLM"/>
    </source>
</evidence>
<dbReference type="InterPro" id="IPR011992">
    <property type="entry name" value="EF-hand-dom_pair"/>
</dbReference>
<name>A0AAU9JXM7_9CILI</name>
<dbReference type="SUPFAM" id="SSF56112">
    <property type="entry name" value="Protein kinase-like (PK-like)"/>
    <property type="match status" value="1"/>
</dbReference>
<dbReference type="GO" id="GO:0005509">
    <property type="term" value="F:calcium ion binding"/>
    <property type="evidence" value="ECO:0007669"/>
    <property type="project" value="InterPro"/>
</dbReference>
<keyword evidence="3" id="KW-0808">Transferase</keyword>
<protein>
    <recommendedName>
        <fullName evidence="15">Calcium-dependent protein kinase</fullName>
    </recommendedName>
</protein>
<evidence type="ECO:0000256" key="4">
    <source>
        <dbReference type="ARBA" id="ARBA00022737"/>
    </source>
</evidence>
<dbReference type="Pfam" id="PF00069">
    <property type="entry name" value="Pkinase"/>
    <property type="match status" value="1"/>
</dbReference>
<keyword evidence="14" id="KW-1185">Reference proteome</keyword>
<dbReference type="GO" id="GO:0005524">
    <property type="term" value="F:ATP binding"/>
    <property type="evidence" value="ECO:0007669"/>
    <property type="project" value="UniProtKB-KW"/>
</dbReference>
<dbReference type="CDD" id="cd00051">
    <property type="entry name" value="EFh"/>
    <property type="match status" value="2"/>
</dbReference>
<evidence type="ECO:0000256" key="9">
    <source>
        <dbReference type="ARBA" id="ARBA00024334"/>
    </source>
</evidence>
<feature type="domain" description="EF-hand" evidence="12">
    <location>
        <begin position="434"/>
        <end position="469"/>
    </location>
</feature>
<evidence type="ECO:0000256" key="2">
    <source>
        <dbReference type="ARBA" id="ARBA00022527"/>
    </source>
</evidence>
<dbReference type="SMART" id="SM00054">
    <property type="entry name" value="EFh"/>
    <property type="match status" value="4"/>
</dbReference>
<dbReference type="InterPro" id="IPR000719">
    <property type="entry name" value="Prot_kinase_dom"/>
</dbReference>
<dbReference type="AlphaFoldDB" id="A0AAU9JXM7"/>
<comment type="caution">
    <text evidence="13">The sequence shown here is derived from an EMBL/GenBank/DDBJ whole genome shotgun (WGS) entry which is preliminary data.</text>
</comment>